<keyword evidence="1" id="KW-0812">Transmembrane</keyword>
<reference evidence="2 3" key="1">
    <citation type="submission" date="2018-08" db="EMBL/GenBank/DDBJ databases">
        <title>A genome reference for cultivated species of the human gut microbiota.</title>
        <authorList>
            <person name="Zou Y."/>
            <person name="Xue W."/>
            <person name="Luo G."/>
        </authorList>
    </citation>
    <scope>NUCLEOTIDE SEQUENCE [LARGE SCALE GENOMIC DNA]</scope>
    <source>
        <strain evidence="2 3">TF08-11</strain>
    </source>
</reference>
<protein>
    <submittedName>
        <fullName evidence="2">Uncharacterized protein</fullName>
    </submittedName>
</protein>
<dbReference type="EMBL" id="QUSK01000034">
    <property type="protein sequence ID" value="RGD73148.1"/>
    <property type="molecule type" value="Genomic_DNA"/>
</dbReference>
<organism evidence="2 3">
    <name type="scientific">Faecalicoccus pleomorphus</name>
    <dbReference type="NCBI Taxonomy" id="1323"/>
    <lineage>
        <taxon>Bacteria</taxon>
        <taxon>Bacillati</taxon>
        <taxon>Bacillota</taxon>
        <taxon>Erysipelotrichia</taxon>
        <taxon>Erysipelotrichales</taxon>
        <taxon>Erysipelotrichaceae</taxon>
        <taxon>Faecalicoccus</taxon>
    </lineage>
</organism>
<feature type="transmembrane region" description="Helical" evidence="1">
    <location>
        <begin position="43"/>
        <end position="68"/>
    </location>
</feature>
<keyword evidence="1" id="KW-0472">Membrane</keyword>
<accession>A0A3E3DWU2</accession>
<gene>
    <name evidence="2" type="ORF">DXC78_11745</name>
</gene>
<evidence type="ECO:0000313" key="3">
    <source>
        <dbReference type="Proteomes" id="UP000260721"/>
    </source>
</evidence>
<dbReference type="RefSeq" id="WP_117447194.1">
    <property type="nucleotide sequence ID" value="NZ_CALCIP010000003.1"/>
</dbReference>
<dbReference type="Proteomes" id="UP000260721">
    <property type="component" value="Unassembled WGS sequence"/>
</dbReference>
<keyword evidence="1" id="KW-1133">Transmembrane helix</keyword>
<name>A0A3E3DWU2_9FIRM</name>
<dbReference type="AlphaFoldDB" id="A0A3E3DWU2"/>
<proteinExistence type="predicted"/>
<evidence type="ECO:0000256" key="1">
    <source>
        <dbReference type="SAM" id="Phobius"/>
    </source>
</evidence>
<comment type="caution">
    <text evidence="2">The sequence shown here is derived from an EMBL/GenBank/DDBJ whole genome shotgun (WGS) entry which is preliminary data.</text>
</comment>
<sequence>MKRQKPETIGIVKEILWFLLGLCLPLIGFVIAIHHGYPEGSQAYWASGKLAFFGTVTFLIILGIKALLGI</sequence>
<evidence type="ECO:0000313" key="2">
    <source>
        <dbReference type="EMBL" id="RGD73148.1"/>
    </source>
</evidence>
<feature type="transmembrane region" description="Helical" evidence="1">
    <location>
        <begin position="15"/>
        <end position="37"/>
    </location>
</feature>